<sequence length="58" mass="6917">MMRHMARLLHHLDQQDRIALKVQVFQGRQVERQLITKDEVEMGGFGQWKKLRMASARI</sequence>
<evidence type="ECO:0000313" key="1">
    <source>
        <dbReference type="EMBL" id="EGH22610.1"/>
    </source>
</evidence>
<reference evidence="1 2" key="1">
    <citation type="journal article" date="2011" name="PLoS Pathog.">
        <title>Dynamic evolution of pathogenicity revealed by sequencing and comparative genomics of 19 Pseudomonas syringae isolates.</title>
        <authorList>
            <person name="Baltrus D.A."/>
            <person name="Nishimura M.T."/>
            <person name="Romanchuk A."/>
            <person name="Chang J.H."/>
            <person name="Mukhtar M.S."/>
            <person name="Cherkis K."/>
            <person name="Roach J."/>
            <person name="Grant S.R."/>
            <person name="Jones C.D."/>
            <person name="Dangl J.L."/>
        </authorList>
    </citation>
    <scope>NUCLEOTIDE SEQUENCE [LARGE SCALE GENOMIC DNA]</scope>
    <source>
        <strain evidence="1 2">301020</strain>
    </source>
</reference>
<evidence type="ECO:0000313" key="2">
    <source>
        <dbReference type="Proteomes" id="UP000003465"/>
    </source>
</evidence>
<protein>
    <submittedName>
        <fullName evidence="1">Uncharacterized protein</fullName>
    </submittedName>
</protein>
<dbReference type="EMBL" id="AEAG01000557">
    <property type="protein sequence ID" value="EGH22610.1"/>
    <property type="molecule type" value="Genomic_DNA"/>
</dbReference>
<dbReference type="AlphaFoldDB" id="A0A656GBB0"/>
<gene>
    <name evidence="1" type="ORF">PSYMO_14376</name>
</gene>
<dbReference type="Proteomes" id="UP000003465">
    <property type="component" value="Unassembled WGS sequence"/>
</dbReference>
<name>A0A656GBB0_PSEA0</name>
<organism evidence="1 2">
    <name type="scientific">Pseudomonas amygdali pv. mori str. 301020</name>
    <dbReference type="NCBI Taxonomy" id="629261"/>
    <lineage>
        <taxon>Bacteria</taxon>
        <taxon>Pseudomonadati</taxon>
        <taxon>Pseudomonadota</taxon>
        <taxon>Gammaproteobacteria</taxon>
        <taxon>Pseudomonadales</taxon>
        <taxon>Pseudomonadaceae</taxon>
        <taxon>Pseudomonas</taxon>
        <taxon>Pseudomonas amygdali</taxon>
    </lineage>
</organism>
<accession>A0A656GBB0</accession>
<comment type="caution">
    <text evidence="1">The sequence shown here is derived from an EMBL/GenBank/DDBJ whole genome shotgun (WGS) entry which is preliminary data.</text>
</comment>
<proteinExistence type="predicted"/>